<evidence type="ECO:0000256" key="1">
    <source>
        <dbReference type="SAM" id="MobiDB-lite"/>
    </source>
</evidence>
<reference evidence="3" key="1">
    <citation type="submission" date="2017-09" db="EMBL/GenBank/DDBJ databases">
        <title>Metaegenomics of thermophilic ammonia-oxidizing enrichment culture.</title>
        <authorList>
            <person name="Kato S."/>
            <person name="Suzuki K."/>
        </authorList>
    </citation>
    <scope>NUCLEOTIDE SEQUENCE [LARGE SCALE GENOMIC DNA]</scope>
</reference>
<comment type="caution">
    <text evidence="2">The sequence shown here is derived from an EMBL/GenBank/DDBJ whole genome shotgun (WGS) entry which is preliminary data.</text>
</comment>
<dbReference type="Proteomes" id="UP000236173">
    <property type="component" value="Unassembled WGS sequence"/>
</dbReference>
<evidence type="ECO:0000313" key="2">
    <source>
        <dbReference type="EMBL" id="GBC98753.1"/>
    </source>
</evidence>
<accession>A0A2H5XC47</accession>
<dbReference type="AlphaFoldDB" id="A0A2H5XC47"/>
<evidence type="ECO:0000313" key="3">
    <source>
        <dbReference type="Proteomes" id="UP000236173"/>
    </source>
</evidence>
<organism evidence="2 3">
    <name type="scientific">Candidatus Fervidibacter japonicus</name>
    <dbReference type="NCBI Taxonomy" id="2035412"/>
    <lineage>
        <taxon>Bacteria</taxon>
        <taxon>Candidatus Fervidibacterota</taxon>
        <taxon>Candidatus Fervidibacter</taxon>
    </lineage>
</organism>
<proteinExistence type="predicted"/>
<feature type="compositionally biased region" description="Basic and acidic residues" evidence="1">
    <location>
        <begin position="45"/>
        <end position="57"/>
    </location>
</feature>
<feature type="region of interest" description="Disordered" evidence="1">
    <location>
        <begin position="37"/>
        <end position="57"/>
    </location>
</feature>
<name>A0A2H5XC47_9BACT</name>
<gene>
    <name evidence="2" type="ORF">HRbin17_01267</name>
</gene>
<sequence>MDLKENGFEVEEEGIEVTLQAIWYRLKEGRWSWKTARPYDTAPRGMRESKKPSEGAI</sequence>
<dbReference type="EMBL" id="BEHT01000015">
    <property type="protein sequence ID" value="GBC98753.1"/>
    <property type="molecule type" value="Genomic_DNA"/>
</dbReference>
<protein>
    <submittedName>
        <fullName evidence="2">Uncharacterized protein</fullName>
    </submittedName>
</protein>